<keyword evidence="4" id="KW-0804">Transcription</keyword>
<dbReference type="PANTHER" id="PTHR31391:SF4">
    <property type="entry name" value="B3 DOMAIN-CONTAINING PROTEIN OS03G0184500"/>
    <property type="match status" value="1"/>
</dbReference>
<proteinExistence type="predicted"/>
<keyword evidence="8" id="KW-1185">Reference proteome</keyword>
<gene>
    <name evidence="7" type="ORF">M5K25_019601</name>
</gene>
<protein>
    <recommendedName>
        <fullName evidence="6">TF-B3 domain-containing protein</fullName>
    </recommendedName>
</protein>
<dbReference type="GO" id="GO:0005634">
    <property type="term" value="C:nucleus"/>
    <property type="evidence" value="ECO:0007669"/>
    <property type="project" value="UniProtKB-SubCell"/>
</dbReference>
<accession>A0ABD0UMI2</accession>
<evidence type="ECO:0000256" key="1">
    <source>
        <dbReference type="ARBA" id="ARBA00004123"/>
    </source>
</evidence>
<comment type="caution">
    <text evidence="7">The sequence shown here is derived from an EMBL/GenBank/DDBJ whole genome shotgun (WGS) entry which is preliminary data.</text>
</comment>
<dbReference type="InterPro" id="IPR003340">
    <property type="entry name" value="B3_DNA-bd"/>
</dbReference>
<evidence type="ECO:0000313" key="7">
    <source>
        <dbReference type="EMBL" id="KAL0911458.1"/>
    </source>
</evidence>
<name>A0ABD0UMI2_DENTH</name>
<dbReference type="Proteomes" id="UP001552299">
    <property type="component" value="Unassembled WGS sequence"/>
</dbReference>
<keyword evidence="5" id="KW-0539">Nucleus</keyword>
<reference evidence="7 8" key="1">
    <citation type="journal article" date="2024" name="Plant Biotechnol. J.">
        <title>Dendrobium thyrsiflorum genome and its molecular insights into genes involved in important horticultural traits.</title>
        <authorList>
            <person name="Chen B."/>
            <person name="Wang J.Y."/>
            <person name="Zheng P.J."/>
            <person name="Li K.L."/>
            <person name="Liang Y.M."/>
            <person name="Chen X.F."/>
            <person name="Zhang C."/>
            <person name="Zhao X."/>
            <person name="He X."/>
            <person name="Zhang G.Q."/>
            <person name="Liu Z.J."/>
            <person name="Xu Q."/>
        </authorList>
    </citation>
    <scope>NUCLEOTIDE SEQUENCE [LARGE SCALE GENOMIC DNA]</scope>
    <source>
        <strain evidence="7">GZMU011</strain>
    </source>
</reference>
<dbReference type="PROSITE" id="PS50863">
    <property type="entry name" value="B3"/>
    <property type="match status" value="1"/>
</dbReference>
<evidence type="ECO:0000313" key="8">
    <source>
        <dbReference type="Proteomes" id="UP001552299"/>
    </source>
</evidence>
<dbReference type="Gene3D" id="2.40.330.10">
    <property type="entry name" value="DNA-binding pseudobarrel domain"/>
    <property type="match status" value="1"/>
</dbReference>
<dbReference type="SUPFAM" id="SSF101936">
    <property type="entry name" value="DNA-binding pseudobarrel domain"/>
    <property type="match status" value="1"/>
</dbReference>
<keyword evidence="2" id="KW-0805">Transcription regulation</keyword>
<dbReference type="GO" id="GO:0003677">
    <property type="term" value="F:DNA binding"/>
    <property type="evidence" value="ECO:0007669"/>
    <property type="project" value="UniProtKB-KW"/>
</dbReference>
<dbReference type="InterPro" id="IPR015300">
    <property type="entry name" value="DNA-bd_pseudobarrel_sf"/>
</dbReference>
<sequence length="119" mass="13330">MIPLVLKSITGNCASRALTLEKLLCADTALSECTISPGIQWAIPARFVSDHFNVKPKKIILCKQEQKEWIVSCRFINSSFGFAGKSWLHFVQDNELKEGDVLFFKLINGSKGVMDVRIV</sequence>
<organism evidence="7 8">
    <name type="scientific">Dendrobium thyrsiflorum</name>
    <name type="common">Pinecone-like raceme dendrobium</name>
    <name type="synonym">Orchid</name>
    <dbReference type="NCBI Taxonomy" id="117978"/>
    <lineage>
        <taxon>Eukaryota</taxon>
        <taxon>Viridiplantae</taxon>
        <taxon>Streptophyta</taxon>
        <taxon>Embryophyta</taxon>
        <taxon>Tracheophyta</taxon>
        <taxon>Spermatophyta</taxon>
        <taxon>Magnoliopsida</taxon>
        <taxon>Liliopsida</taxon>
        <taxon>Asparagales</taxon>
        <taxon>Orchidaceae</taxon>
        <taxon>Epidendroideae</taxon>
        <taxon>Malaxideae</taxon>
        <taxon>Dendrobiinae</taxon>
        <taxon>Dendrobium</taxon>
    </lineage>
</organism>
<comment type="subcellular location">
    <subcellularLocation>
        <location evidence="1">Nucleus</location>
    </subcellularLocation>
</comment>
<dbReference type="EMBL" id="JANQDX010000015">
    <property type="protein sequence ID" value="KAL0911458.1"/>
    <property type="molecule type" value="Genomic_DNA"/>
</dbReference>
<dbReference type="PANTHER" id="PTHR31391">
    <property type="entry name" value="B3 DOMAIN-CONTAINING PROTEIN OS11G0197600-RELATED"/>
    <property type="match status" value="1"/>
</dbReference>
<dbReference type="SMART" id="SM01019">
    <property type="entry name" value="B3"/>
    <property type="match status" value="1"/>
</dbReference>
<evidence type="ECO:0000259" key="6">
    <source>
        <dbReference type="PROSITE" id="PS50863"/>
    </source>
</evidence>
<dbReference type="CDD" id="cd10017">
    <property type="entry name" value="B3_DNA"/>
    <property type="match status" value="1"/>
</dbReference>
<evidence type="ECO:0000256" key="5">
    <source>
        <dbReference type="ARBA" id="ARBA00023242"/>
    </source>
</evidence>
<dbReference type="AlphaFoldDB" id="A0ABD0UMI2"/>
<evidence type="ECO:0000256" key="2">
    <source>
        <dbReference type="ARBA" id="ARBA00023015"/>
    </source>
</evidence>
<feature type="domain" description="TF-B3" evidence="6">
    <location>
        <begin position="26"/>
        <end position="119"/>
    </location>
</feature>
<evidence type="ECO:0000256" key="3">
    <source>
        <dbReference type="ARBA" id="ARBA00023125"/>
    </source>
</evidence>
<evidence type="ECO:0000256" key="4">
    <source>
        <dbReference type="ARBA" id="ARBA00023163"/>
    </source>
</evidence>
<dbReference type="Pfam" id="PF02362">
    <property type="entry name" value="B3"/>
    <property type="match status" value="1"/>
</dbReference>
<keyword evidence="3" id="KW-0238">DNA-binding</keyword>
<dbReference type="InterPro" id="IPR044837">
    <property type="entry name" value="REM16-like"/>
</dbReference>